<name>A0A803XSR4_MELGA</name>
<evidence type="ECO:0000313" key="7">
    <source>
        <dbReference type="Proteomes" id="UP000001645"/>
    </source>
</evidence>
<dbReference type="PANTHER" id="PTHR23220:SF78">
    <property type="entry name" value="INTEGRIN ALPHA-4"/>
    <property type="match status" value="1"/>
</dbReference>
<dbReference type="InParanoid" id="A0A803XSR4"/>
<comment type="similarity">
    <text evidence="5">Belongs to the integrin alpha chain family.</text>
</comment>
<evidence type="ECO:0000256" key="5">
    <source>
        <dbReference type="RuleBase" id="RU003762"/>
    </source>
</evidence>
<dbReference type="SUPFAM" id="SSF69318">
    <property type="entry name" value="Integrin alpha N-terminal domain"/>
    <property type="match status" value="1"/>
</dbReference>
<reference evidence="6" key="1">
    <citation type="journal article" date="2010" name="PLoS Biol.">
        <title>Multi-platform next-generation sequencing of the domestic turkey (Meleagris gallopavo): genome assembly and analysis.</title>
        <authorList>
            <person name="Dalloul R.A."/>
            <person name="Long J.A."/>
            <person name="Zimin A.V."/>
            <person name="Aslam L."/>
            <person name="Beal K."/>
            <person name="Blomberg L.A."/>
            <person name="Bouffard P."/>
            <person name="Burt D.W."/>
            <person name="Crasta O."/>
            <person name="Crooijmans R.P."/>
            <person name="Cooper K."/>
            <person name="Coulombe R.A."/>
            <person name="De S."/>
            <person name="Delany M.E."/>
            <person name="Dodgson J.B."/>
            <person name="Dong J.J."/>
            <person name="Evans C."/>
            <person name="Frederickson K.M."/>
            <person name="Flicek P."/>
            <person name="Florea L."/>
            <person name="Folkerts O."/>
            <person name="Groenen M.A."/>
            <person name="Harkins T.T."/>
            <person name="Herrero J."/>
            <person name="Hoffmann S."/>
            <person name="Megens H.J."/>
            <person name="Jiang A."/>
            <person name="de Jong P."/>
            <person name="Kaiser P."/>
            <person name="Kim H."/>
            <person name="Kim K.W."/>
            <person name="Kim S."/>
            <person name="Langenberger D."/>
            <person name="Lee M.K."/>
            <person name="Lee T."/>
            <person name="Mane S."/>
            <person name="Marcais G."/>
            <person name="Marz M."/>
            <person name="McElroy A.P."/>
            <person name="Modise T."/>
            <person name="Nefedov M."/>
            <person name="Notredame C."/>
            <person name="Paton I.R."/>
            <person name="Payne W.S."/>
            <person name="Pertea G."/>
            <person name="Prickett D."/>
            <person name="Puiu D."/>
            <person name="Qioa D."/>
            <person name="Raineri E."/>
            <person name="Ruffier M."/>
            <person name="Salzberg S.L."/>
            <person name="Schatz M.C."/>
            <person name="Scheuring C."/>
            <person name="Schmidt C.J."/>
            <person name="Schroeder S."/>
            <person name="Searle S.M."/>
            <person name="Smith E.J."/>
            <person name="Smith J."/>
            <person name="Sonstegard T.S."/>
            <person name="Stadler P.F."/>
            <person name="Tafer H."/>
            <person name="Tu Z.J."/>
            <person name="Van Tassell C.P."/>
            <person name="Vilella A.J."/>
            <person name="Williams K.P."/>
            <person name="Yorke J.A."/>
            <person name="Zhang L."/>
            <person name="Zhang H.B."/>
            <person name="Zhang X."/>
            <person name="Zhang Y."/>
            <person name="Reed K.M."/>
        </authorList>
    </citation>
    <scope>NUCLEOTIDE SEQUENCE [LARGE SCALE GENOMIC DNA]</scope>
</reference>
<keyword evidence="5" id="KW-0675">Receptor</keyword>
<dbReference type="GO" id="GO:0033627">
    <property type="term" value="P:cell adhesion mediated by integrin"/>
    <property type="evidence" value="ECO:0007669"/>
    <property type="project" value="TreeGrafter"/>
</dbReference>
<feature type="repeat" description="FG-GAP" evidence="4">
    <location>
        <begin position="47"/>
        <end position="106"/>
    </location>
</feature>
<dbReference type="InterPro" id="IPR028994">
    <property type="entry name" value="Integrin_alpha_N"/>
</dbReference>
<dbReference type="SMART" id="SM00191">
    <property type="entry name" value="Int_alpha"/>
    <property type="match status" value="2"/>
</dbReference>
<dbReference type="PANTHER" id="PTHR23220">
    <property type="entry name" value="INTEGRIN ALPHA"/>
    <property type="match status" value="1"/>
</dbReference>
<proteinExistence type="inferred from homology"/>
<reference evidence="6" key="3">
    <citation type="submission" date="2025-09" db="UniProtKB">
        <authorList>
            <consortium name="Ensembl"/>
        </authorList>
    </citation>
    <scope>IDENTIFICATION</scope>
</reference>
<keyword evidence="1" id="KW-0732">Signal</keyword>
<dbReference type="Gene3D" id="2.130.10.130">
    <property type="entry name" value="Integrin alpha, N-terminal"/>
    <property type="match status" value="1"/>
</dbReference>
<dbReference type="InterPro" id="IPR013517">
    <property type="entry name" value="FG-GAP"/>
</dbReference>
<dbReference type="Proteomes" id="UP000001645">
    <property type="component" value="Unplaced"/>
</dbReference>
<evidence type="ECO:0000256" key="1">
    <source>
        <dbReference type="ARBA" id="ARBA00022729"/>
    </source>
</evidence>
<keyword evidence="7" id="KW-1185">Reference proteome</keyword>
<dbReference type="GeneTree" id="ENSGT00940000158443"/>
<reference evidence="6" key="2">
    <citation type="submission" date="2025-08" db="UniProtKB">
        <authorList>
            <consortium name="Ensembl"/>
        </authorList>
    </citation>
    <scope>IDENTIFICATION</scope>
</reference>
<dbReference type="GO" id="GO:0007229">
    <property type="term" value="P:integrin-mediated signaling pathway"/>
    <property type="evidence" value="ECO:0007669"/>
    <property type="project" value="UniProtKB-KW"/>
</dbReference>
<keyword evidence="5" id="KW-0401">Integrin</keyword>
<comment type="subcellular location">
    <subcellularLocation>
        <location evidence="5">Membrane</location>
        <topology evidence="5">Single-pass type I membrane protein</topology>
    </subcellularLocation>
</comment>
<organism evidence="6 7">
    <name type="scientific">Meleagris gallopavo</name>
    <name type="common">Wild turkey</name>
    <dbReference type="NCBI Taxonomy" id="9103"/>
    <lineage>
        <taxon>Eukaryota</taxon>
        <taxon>Metazoa</taxon>
        <taxon>Chordata</taxon>
        <taxon>Craniata</taxon>
        <taxon>Vertebrata</taxon>
        <taxon>Euteleostomi</taxon>
        <taxon>Archelosauria</taxon>
        <taxon>Archosauria</taxon>
        <taxon>Dinosauria</taxon>
        <taxon>Saurischia</taxon>
        <taxon>Theropoda</taxon>
        <taxon>Coelurosauria</taxon>
        <taxon>Aves</taxon>
        <taxon>Neognathae</taxon>
        <taxon>Galloanserae</taxon>
        <taxon>Galliformes</taxon>
        <taxon>Phasianidae</taxon>
        <taxon>Meleagridinae</taxon>
        <taxon>Meleagris</taxon>
    </lineage>
</organism>
<keyword evidence="5" id="KW-0130">Cell adhesion</keyword>
<evidence type="ECO:0000313" key="6">
    <source>
        <dbReference type="Ensembl" id="ENSMGAP00000022560.1"/>
    </source>
</evidence>
<evidence type="ECO:0000256" key="3">
    <source>
        <dbReference type="ARBA" id="ARBA00023180"/>
    </source>
</evidence>
<keyword evidence="3" id="KW-0325">Glycoprotein</keyword>
<dbReference type="GO" id="GO:0008305">
    <property type="term" value="C:integrin complex"/>
    <property type="evidence" value="ECO:0007669"/>
    <property type="project" value="InterPro"/>
</dbReference>
<dbReference type="InterPro" id="IPR013519">
    <property type="entry name" value="Int_alpha_beta-p"/>
</dbReference>
<dbReference type="GO" id="GO:0009897">
    <property type="term" value="C:external side of plasma membrane"/>
    <property type="evidence" value="ECO:0007669"/>
    <property type="project" value="TreeGrafter"/>
</dbReference>
<dbReference type="GO" id="GO:0005178">
    <property type="term" value="F:integrin binding"/>
    <property type="evidence" value="ECO:0007669"/>
    <property type="project" value="TreeGrafter"/>
</dbReference>
<evidence type="ECO:0000256" key="2">
    <source>
        <dbReference type="ARBA" id="ARBA00022737"/>
    </source>
</evidence>
<protein>
    <submittedName>
        <fullName evidence="6">Uncharacterized protein</fullName>
    </submittedName>
</protein>
<dbReference type="PRINTS" id="PR01185">
    <property type="entry name" value="INTEGRINA"/>
</dbReference>
<dbReference type="Ensembl" id="ENSMGAT00000035596.1">
    <property type="protein sequence ID" value="ENSMGAP00000022560.1"/>
    <property type="gene ID" value="ENSMGAG00000020821.1"/>
</dbReference>
<evidence type="ECO:0000256" key="4">
    <source>
        <dbReference type="PROSITE-ProRule" id="PRU00803"/>
    </source>
</evidence>
<sequence>TVHFRFAGYSVGAGHFLASSSTEVIGGAPQQEQTGKAYIFSIDKQLNILFELRGKKLGSYFGAAVCAVDLNSDGLSDLLVGAPMESTIREEGRVYVYINSGSVSIFSQNTLYHSCSCITS</sequence>
<keyword evidence="2" id="KW-0677">Repeat</keyword>
<dbReference type="InterPro" id="IPR000413">
    <property type="entry name" value="Integrin_alpha"/>
</dbReference>
<dbReference type="AlphaFoldDB" id="A0A803XSR4"/>
<dbReference type="GO" id="GO:0098609">
    <property type="term" value="P:cell-cell adhesion"/>
    <property type="evidence" value="ECO:0007669"/>
    <property type="project" value="TreeGrafter"/>
</dbReference>
<dbReference type="PROSITE" id="PS51470">
    <property type="entry name" value="FG_GAP"/>
    <property type="match status" value="1"/>
</dbReference>
<dbReference type="GO" id="GO:0007160">
    <property type="term" value="P:cell-matrix adhesion"/>
    <property type="evidence" value="ECO:0007669"/>
    <property type="project" value="TreeGrafter"/>
</dbReference>
<dbReference type="Pfam" id="PF01839">
    <property type="entry name" value="FG-GAP"/>
    <property type="match status" value="1"/>
</dbReference>
<accession>A0A803XSR4</accession>